<proteinExistence type="predicted"/>
<dbReference type="Proteomes" id="UP001201812">
    <property type="component" value="Unassembled WGS sequence"/>
</dbReference>
<feature type="compositionally biased region" description="Basic and acidic residues" evidence="1">
    <location>
        <begin position="650"/>
        <end position="659"/>
    </location>
</feature>
<gene>
    <name evidence="2" type="ORF">DdX_05264</name>
</gene>
<dbReference type="InterPro" id="IPR006954">
    <property type="entry name" value="Mlt-10-like"/>
</dbReference>
<sequence>MLDTVSCAFSLQKFDVEGILGASEAGSEIYAFNPGMIDSFFRRAAIMTLLKAKAKSLFSDLPPVERIVYNNCAESANSAVALAKCLLKLMKVRDYATENKVLSSSRPLFMPDSKEMSPDIHGSNPREDISVFGQWKRVIIDIANSFIQFASWPKQTSADPTAGNDRRPNERIVVDRSLNEDHHRPSNTLCSSAVMPSNTYTGTNYSLLRRKLLLKSHREKDANFARIKKSIPEAKILRNIENMKKLHQYISMANRYNSYVKRTTEHNVKFLKSLPSFSGSMFDIRDKSVTFARSLTENLEQIFRQSQLQKFSILSPRVFSIFPSHSNDQAGDDAKVRILSPELFSFYNNSGFLSLPQLFGLASMDERESLEWIDLIVAMSGAGRSIQKLLEKHRDEINLLKHNLYPAVLKMERRDRKWERTRRSLTPAQRMSLREQNYVFLNTGQQRLVYGNTNNAISYGNEIDKEKRLEREIKSLANLEFGEGGMPTRIGGESPDTEDGRIPQAHVLSPRAFIAAILSPLALGAKILSPAAFRAEILSPEALSAYVLTPEAFITEILSPCVLETRVASPKAMVLQILSPDAGGLRIASPESGGVIVLSPNILSPRINSSQSYIVEVLSPNILGGELHSDENEDLEFGGLARIIGPFGTHENEKHDHSSHTNHNYQSHGSHDSPAEDDQSSHTIHALEPHNQK</sequence>
<feature type="region of interest" description="Disordered" evidence="1">
    <location>
        <begin position="646"/>
        <end position="693"/>
    </location>
</feature>
<evidence type="ECO:0000313" key="2">
    <source>
        <dbReference type="EMBL" id="KAI1721012.1"/>
    </source>
</evidence>
<dbReference type="EMBL" id="JAKKPZ010000005">
    <property type="protein sequence ID" value="KAI1721012.1"/>
    <property type="molecule type" value="Genomic_DNA"/>
</dbReference>
<dbReference type="AlphaFoldDB" id="A0AAD4NBH4"/>
<dbReference type="Pfam" id="PF04870">
    <property type="entry name" value="Moulting_cycle"/>
    <property type="match status" value="1"/>
</dbReference>
<reference evidence="2" key="1">
    <citation type="submission" date="2022-01" db="EMBL/GenBank/DDBJ databases">
        <title>Genome Sequence Resource for Two Populations of Ditylenchus destructor, the Migratory Endoparasitic Phytonematode.</title>
        <authorList>
            <person name="Zhang H."/>
            <person name="Lin R."/>
            <person name="Xie B."/>
        </authorList>
    </citation>
    <scope>NUCLEOTIDE SEQUENCE</scope>
    <source>
        <strain evidence="2">BazhouSP</strain>
    </source>
</reference>
<keyword evidence="3" id="KW-1185">Reference proteome</keyword>
<evidence type="ECO:0000256" key="1">
    <source>
        <dbReference type="SAM" id="MobiDB-lite"/>
    </source>
</evidence>
<protein>
    <submittedName>
        <fullName evidence="2">Moulting cycle domain-containing protein</fullName>
    </submittedName>
</protein>
<name>A0AAD4NBH4_9BILA</name>
<comment type="caution">
    <text evidence="2">The sequence shown here is derived from an EMBL/GenBank/DDBJ whole genome shotgun (WGS) entry which is preliminary data.</text>
</comment>
<dbReference type="PANTHER" id="PTHR21523">
    <property type="match status" value="1"/>
</dbReference>
<organism evidence="2 3">
    <name type="scientific">Ditylenchus destructor</name>
    <dbReference type="NCBI Taxonomy" id="166010"/>
    <lineage>
        <taxon>Eukaryota</taxon>
        <taxon>Metazoa</taxon>
        <taxon>Ecdysozoa</taxon>
        <taxon>Nematoda</taxon>
        <taxon>Chromadorea</taxon>
        <taxon>Rhabditida</taxon>
        <taxon>Tylenchina</taxon>
        <taxon>Tylenchomorpha</taxon>
        <taxon>Sphaerularioidea</taxon>
        <taxon>Anguinidae</taxon>
        <taxon>Anguininae</taxon>
        <taxon>Ditylenchus</taxon>
    </lineage>
</organism>
<accession>A0AAD4NBH4</accession>
<evidence type="ECO:0000313" key="3">
    <source>
        <dbReference type="Proteomes" id="UP001201812"/>
    </source>
</evidence>
<dbReference type="PANTHER" id="PTHR21523:SF38">
    <property type="entry name" value="MLT-TEN (MLT-10) RELATED"/>
    <property type="match status" value="1"/>
</dbReference>